<comment type="function">
    <text evidence="8">Molecular chaperone; assists the folding of proteins upon ATP hydrolysis. Known to play a role, in vitro, in the folding of actin and tubulin.</text>
</comment>
<evidence type="ECO:0000313" key="11">
    <source>
        <dbReference type="EMBL" id="CAB9528954.1"/>
    </source>
</evidence>
<dbReference type="Pfam" id="PF00118">
    <property type="entry name" value="Cpn60_TCP1"/>
    <property type="match status" value="1"/>
</dbReference>
<comment type="subcellular location">
    <subcellularLocation>
        <location evidence="1">Cytoplasm</location>
    </subcellularLocation>
</comment>
<evidence type="ECO:0000256" key="7">
    <source>
        <dbReference type="ARBA" id="ARBA00023186"/>
    </source>
</evidence>
<evidence type="ECO:0000313" key="12">
    <source>
        <dbReference type="Proteomes" id="UP001153069"/>
    </source>
</evidence>
<dbReference type="Gene3D" id="1.10.560.10">
    <property type="entry name" value="GroEL-like equatorial domain"/>
    <property type="match status" value="1"/>
</dbReference>
<dbReference type="PROSITE" id="PS00751">
    <property type="entry name" value="TCP1_2"/>
    <property type="match status" value="1"/>
</dbReference>
<keyword evidence="12" id="KW-1185">Reference proteome</keyword>
<dbReference type="PRINTS" id="PR00304">
    <property type="entry name" value="TCOMPLEXTCP1"/>
</dbReference>
<evidence type="ECO:0000256" key="5">
    <source>
        <dbReference type="ARBA" id="ARBA00022741"/>
    </source>
</evidence>
<dbReference type="GO" id="GO:0005524">
    <property type="term" value="F:ATP binding"/>
    <property type="evidence" value="ECO:0007669"/>
    <property type="project" value="UniProtKB-KW"/>
</dbReference>
<dbReference type="CDD" id="cd03336">
    <property type="entry name" value="TCP1_beta"/>
    <property type="match status" value="1"/>
</dbReference>
<comment type="subunit">
    <text evidence="3">Heterooligomeric complex of about 850 to 900 kDa that forms two stacked rings, 12 to 16 nm in diameter.</text>
</comment>
<dbReference type="SUPFAM" id="SSF52029">
    <property type="entry name" value="GroEL apical domain-like"/>
    <property type="match status" value="1"/>
</dbReference>
<dbReference type="OrthoDB" id="10248520at2759"/>
<keyword evidence="5 10" id="KW-0547">Nucleotide-binding</keyword>
<gene>
    <name evidence="11" type="ORF">SEMRO_2362_G324860.1</name>
</gene>
<keyword evidence="7 10" id="KW-0143">Chaperone</keyword>
<dbReference type="InterPro" id="IPR027410">
    <property type="entry name" value="TCP-1-like_intermed_sf"/>
</dbReference>
<dbReference type="FunFam" id="1.10.560.10:FF:000017">
    <property type="entry name" value="T-complex protein 1 subunit eta"/>
    <property type="match status" value="1"/>
</dbReference>
<accession>A0A9N8EZV0</accession>
<dbReference type="EMBL" id="CAICTM010002360">
    <property type="protein sequence ID" value="CAB9528954.1"/>
    <property type="molecule type" value="Genomic_DNA"/>
</dbReference>
<dbReference type="InterPro" id="IPR027413">
    <property type="entry name" value="GROEL-like_equatorial_sf"/>
</dbReference>
<evidence type="ECO:0000256" key="4">
    <source>
        <dbReference type="ARBA" id="ARBA00022490"/>
    </source>
</evidence>
<dbReference type="PROSITE" id="PS00750">
    <property type="entry name" value="TCP1_1"/>
    <property type="match status" value="1"/>
</dbReference>
<evidence type="ECO:0000256" key="1">
    <source>
        <dbReference type="ARBA" id="ARBA00004496"/>
    </source>
</evidence>
<protein>
    <recommendedName>
        <fullName evidence="9">CCT-beta</fullName>
    </recommendedName>
</protein>
<keyword evidence="4" id="KW-0963">Cytoplasm</keyword>
<dbReference type="GO" id="GO:0140662">
    <property type="term" value="F:ATP-dependent protein folding chaperone"/>
    <property type="evidence" value="ECO:0007669"/>
    <property type="project" value="InterPro"/>
</dbReference>
<dbReference type="GO" id="GO:0051082">
    <property type="term" value="F:unfolded protein binding"/>
    <property type="evidence" value="ECO:0007669"/>
    <property type="project" value="InterPro"/>
</dbReference>
<dbReference type="SUPFAM" id="SSF54849">
    <property type="entry name" value="GroEL-intermediate domain like"/>
    <property type="match status" value="1"/>
</dbReference>
<dbReference type="NCBIfam" id="TIGR02341">
    <property type="entry name" value="chap_CCT_beta"/>
    <property type="match status" value="1"/>
</dbReference>
<dbReference type="Proteomes" id="UP001153069">
    <property type="component" value="Unassembled WGS sequence"/>
</dbReference>
<evidence type="ECO:0000256" key="9">
    <source>
        <dbReference type="ARBA" id="ARBA00033237"/>
    </source>
</evidence>
<dbReference type="PANTHER" id="PTHR11353">
    <property type="entry name" value="CHAPERONIN"/>
    <property type="match status" value="1"/>
</dbReference>
<dbReference type="SUPFAM" id="SSF48592">
    <property type="entry name" value="GroEL equatorial domain-like"/>
    <property type="match status" value="1"/>
</dbReference>
<dbReference type="InterPro" id="IPR002194">
    <property type="entry name" value="Chaperonin_TCP-1_CS"/>
</dbReference>
<dbReference type="FunFam" id="3.50.7.10:FF:000002">
    <property type="entry name" value="T-complex protein 1 subunit beta"/>
    <property type="match status" value="1"/>
</dbReference>
<evidence type="ECO:0000256" key="6">
    <source>
        <dbReference type="ARBA" id="ARBA00022840"/>
    </source>
</evidence>
<comment type="caution">
    <text evidence="11">The sequence shown here is derived from an EMBL/GenBank/DDBJ whole genome shotgun (WGS) entry which is preliminary data.</text>
</comment>
<dbReference type="InterPro" id="IPR053374">
    <property type="entry name" value="TCP-1_chaperonin"/>
</dbReference>
<dbReference type="InterPro" id="IPR027409">
    <property type="entry name" value="GroEL-like_apical_dom_sf"/>
</dbReference>
<sequence length="546" mass="59377">MEQAYLGQGTSVDKGENARLSSYVGAIAIADLVKTTLGPKGLDKMLQKVDPANSHGAALTVTNDGATILRSIHIDNAAAKVLVDIAKVQDEQVGDGTTSVAVLSGELLRQAETLEQEYRLHPQTMAAGWRLARGKAREALEQHANEMAKRGGEGDEAFLRANLLRIAETTLSSKMVTYEKKHFARLAVDAVMRLSAKDGAPRNLNLIQVLKKPGGSLKDSYLEEGFLLDLKSPGIGQPRRVENAKILLANTSMDTDKIKMYGSRVKVDRLDKVAEIERAEKDKMKDKVEKILKHNANVFINRQLIYNYPESIFAEHGIMAIEHADFEGIERLAAVTGGEVASTFDHPELVKLGECDVIEEIFIGEDKILRFGGCKVGEACTIVLRGASTHVLEEAERSLHDALCILLATLEDPRVICGGGCTEVLMAQAIDRAVEETPGKQALAMAAFAKALRALPAIVADNGGYDSAELITQLRAAHAQGKSTYGLDMYNGTIADMTELGVLESYKSKFNVLMSASEAAEMIVRVDDIIKCAPRQREERYPGMGM</sequence>
<dbReference type="InterPro" id="IPR017998">
    <property type="entry name" value="Chaperone_TCP-1"/>
</dbReference>
<evidence type="ECO:0000256" key="8">
    <source>
        <dbReference type="ARBA" id="ARBA00024677"/>
    </source>
</evidence>
<dbReference type="NCBIfam" id="NF041083">
    <property type="entry name" value="thermosome_beta"/>
    <property type="match status" value="1"/>
</dbReference>
<comment type="similarity">
    <text evidence="2 10">Belongs to the TCP-1 chaperonin family.</text>
</comment>
<dbReference type="Gene3D" id="3.50.7.10">
    <property type="entry name" value="GroEL"/>
    <property type="match status" value="1"/>
</dbReference>
<proteinExistence type="inferred from homology"/>
<organism evidence="11 12">
    <name type="scientific">Seminavis robusta</name>
    <dbReference type="NCBI Taxonomy" id="568900"/>
    <lineage>
        <taxon>Eukaryota</taxon>
        <taxon>Sar</taxon>
        <taxon>Stramenopiles</taxon>
        <taxon>Ochrophyta</taxon>
        <taxon>Bacillariophyta</taxon>
        <taxon>Bacillariophyceae</taxon>
        <taxon>Bacillariophycidae</taxon>
        <taxon>Naviculales</taxon>
        <taxon>Naviculaceae</taxon>
        <taxon>Seminavis</taxon>
    </lineage>
</organism>
<dbReference type="PROSITE" id="PS00995">
    <property type="entry name" value="TCP1_3"/>
    <property type="match status" value="1"/>
</dbReference>
<evidence type="ECO:0000256" key="10">
    <source>
        <dbReference type="RuleBase" id="RU004187"/>
    </source>
</evidence>
<dbReference type="GO" id="GO:0005832">
    <property type="term" value="C:chaperonin-containing T-complex"/>
    <property type="evidence" value="ECO:0007669"/>
    <property type="project" value="InterPro"/>
</dbReference>
<dbReference type="InterPro" id="IPR002423">
    <property type="entry name" value="Cpn60/GroEL/TCP-1"/>
</dbReference>
<dbReference type="AlphaFoldDB" id="A0A9N8EZV0"/>
<dbReference type="InterPro" id="IPR012716">
    <property type="entry name" value="Chap_CCT_beta"/>
</dbReference>
<dbReference type="Gene3D" id="3.30.260.10">
    <property type="entry name" value="TCP-1-like chaperonin intermediate domain"/>
    <property type="match status" value="1"/>
</dbReference>
<evidence type="ECO:0000256" key="3">
    <source>
        <dbReference type="ARBA" id="ARBA00011531"/>
    </source>
</evidence>
<evidence type="ECO:0000256" key="2">
    <source>
        <dbReference type="ARBA" id="ARBA00008020"/>
    </source>
</evidence>
<keyword evidence="6 10" id="KW-0067">ATP-binding</keyword>
<name>A0A9N8EZV0_9STRA</name>
<dbReference type="GO" id="GO:0016887">
    <property type="term" value="F:ATP hydrolysis activity"/>
    <property type="evidence" value="ECO:0007669"/>
    <property type="project" value="InterPro"/>
</dbReference>
<reference evidence="11" key="1">
    <citation type="submission" date="2020-06" db="EMBL/GenBank/DDBJ databases">
        <authorList>
            <consortium name="Plant Systems Biology data submission"/>
        </authorList>
    </citation>
    <scope>NUCLEOTIDE SEQUENCE</scope>
    <source>
        <strain evidence="11">D6</strain>
    </source>
</reference>